<feature type="region of interest" description="Disordered" evidence="1">
    <location>
        <begin position="69"/>
        <end position="92"/>
    </location>
</feature>
<sequence length="92" mass="9249">MTITDPQPALAEQSSFIGYVVGLAGLGQLVRSLAAPGGAGPHPGPHPEDDFVHLLLGLASIGTAIEGLVGSEPDLPPTSGATSLPSSGRWLR</sequence>
<dbReference type="Proteomes" id="UP000515498">
    <property type="component" value="Chromosome"/>
</dbReference>
<protein>
    <submittedName>
        <fullName evidence="2">Uncharacterized protein</fullName>
    </submittedName>
</protein>
<dbReference type="RefSeq" id="WP_187098344.1">
    <property type="nucleotide sequence ID" value="NZ_CP059894.1"/>
</dbReference>
<evidence type="ECO:0000313" key="3">
    <source>
        <dbReference type="Proteomes" id="UP000515498"/>
    </source>
</evidence>
<dbReference type="KEGG" id="mflu:HZU40_10570"/>
<evidence type="ECO:0000256" key="1">
    <source>
        <dbReference type="SAM" id="MobiDB-lite"/>
    </source>
</evidence>
<reference evidence="2 3" key="1">
    <citation type="submission" date="2020-07" db="EMBL/GenBank/DDBJ databases">
        <title>Draft genome sequence of four isobutane-metabolizing strains capable of cometabolically degrading diverse ether contaminants.</title>
        <authorList>
            <person name="Chen W."/>
            <person name="Faulkner N."/>
            <person name="Smith C."/>
            <person name="Hyman M."/>
        </authorList>
    </citation>
    <scope>NUCLEOTIDE SEQUENCE [LARGE SCALE GENOMIC DNA]</scope>
    <source>
        <strain evidence="2 3">2A</strain>
    </source>
</reference>
<evidence type="ECO:0000313" key="2">
    <source>
        <dbReference type="EMBL" id="QNJ94655.1"/>
    </source>
</evidence>
<proteinExistence type="predicted"/>
<dbReference type="AlphaFoldDB" id="A0A7G8PJY9"/>
<organism evidence="2 3">
    <name type="scientific">Mycolicibacterium fluoranthenivorans</name>
    <dbReference type="NCBI Taxonomy" id="258505"/>
    <lineage>
        <taxon>Bacteria</taxon>
        <taxon>Bacillati</taxon>
        <taxon>Actinomycetota</taxon>
        <taxon>Actinomycetes</taxon>
        <taxon>Mycobacteriales</taxon>
        <taxon>Mycobacteriaceae</taxon>
        <taxon>Mycolicibacterium</taxon>
    </lineage>
</organism>
<dbReference type="EMBL" id="CP059894">
    <property type="protein sequence ID" value="QNJ94655.1"/>
    <property type="molecule type" value="Genomic_DNA"/>
</dbReference>
<accession>A0A7G8PJY9</accession>
<gene>
    <name evidence="2" type="ORF">HZU40_10570</name>
</gene>
<name>A0A7G8PJY9_9MYCO</name>